<dbReference type="Pfam" id="PF11795">
    <property type="entry name" value="DUF3322"/>
    <property type="match status" value="1"/>
</dbReference>
<evidence type="ECO:0000313" key="3">
    <source>
        <dbReference type="EMBL" id="GLQ95231.1"/>
    </source>
</evidence>
<feature type="domain" description="Wadjet protein JetD C-terminal" evidence="1">
    <location>
        <begin position="204"/>
        <end position="380"/>
    </location>
</feature>
<dbReference type="EMBL" id="BSOB01000061">
    <property type="protein sequence ID" value="GLQ95231.1"/>
    <property type="molecule type" value="Genomic_DNA"/>
</dbReference>
<evidence type="ECO:0000313" key="4">
    <source>
        <dbReference type="Proteomes" id="UP001156670"/>
    </source>
</evidence>
<comment type="caution">
    <text evidence="3">The sequence shown here is derived from an EMBL/GenBank/DDBJ whole genome shotgun (WGS) entry which is preliminary data.</text>
</comment>
<keyword evidence="4" id="KW-1185">Reference proteome</keyword>
<dbReference type="InterPro" id="IPR014544">
    <property type="entry name" value="UCP028408"/>
</dbReference>
<dbReference type="Pfam" id="PF09983">
    <property type="entry name" value="JetD_C"/>
    <property type="match status" value="1"/>
</dbReference>
<dbReference type="Proteomes" id="UP001156670">
    <property type="component" value="Unassembled WGS sequence"/>
</dbReference>
<name>A0ABQ5XTM3_9GAMM</name>
<evidence type="ECO:0000259" key="2">
    <source>
        <dbReference type="Pfam" id="PF11795"/>
    </source>
</evidence>
<dbReference type="InterPro" id="IPR024537">
    <property type="entry name" value="DUF3322"/>
</dbReference>
<sequence length="393" mass="44903">MRAPEELRRRLQARWQNQRRHWLLGEGEWPLSLSMEPPTEAKVLADWTRFDAWLVQWRDVSSGGPGIVRFEVRTWSRVGEQSIPCAWQFATPDAVAAELGEAARWSQARQRFDTLSAWKVDAAWHAELARHFDLLADLDDAEFQRLCSVVEWLRQHPASGFFPRQLPVPGIDSKWIESRRAIVAAWVGTLQGLETQGDFYAITGLRAAPDRLRMRLLDPTLRAACGGLSDIEAPASEFIALNLPVRQVLIVENLVTGLACEELSGTLVFMHRGYAVEALAALPWLAQLPVYYWGDIDTHGLAILSRLRGYLPQTRSLMMDEETLLAFKSLWGREDKPHPAMELSHLSEVEQRLYRGLREGEYKQVRLEQERIAWDWAWQRVLHSLSPQGRGLG</sequence>
<evidence type="ECO:0000259" key="1">
    <source>
        <dbReference type="Pfam" id="PF09983"/>
    </source>
</evidence>
<organism evidence="3 4">
    <name type="scientific">Dyella acidisoli</name>
    <dbReference type="NCBI Taxonomy" id="1867834"/>
    <lineage>
        <taxon>Bacteria</taxon>
        <taxon>Pseudomonadati</taxon>
        <taxon>Pseudomonadota</taxon>
        <taxon>Gammaproteobacteria</taxon>
        <taxon>Lysobacterales</taxon>
        <taxon>Rhodanobacteraceae</taxon>
        <taxon>Dyella</taxon>
    </lineage>
</organism>
<gene>
    <name evidence="3" type="ORF">GCM10007901_41860</name>
</gene>
<feature type="domain" description="DUF3322" evidence="2">
    <location>
        <begin position="4"/>
        <end position="187"/>
    </location>
</feature>
<dbReference type="InterPro" id="IPR024534">
    <property type="entry name" value="JetD_C"/>
</dbReference>
<accession>A0ABQ5XTM3</accession>
<evidence type="ECO:0008006" key="5">
    <source>
        <dbReference type="Google" id="ProtNLM"/>
    </source>
</evidence>
<protein>
    <recommendedName>
        <fullName evidence="5">DUF3322 and DUF2220 domain-containing protein</fullName>
    </recommendedName>
</protein>
<proteinExistence type="predicted"/>
<reference evidence="4" key="1">
    <citation type="journal article" date="2019" name="Int. J. Syst. Evol. Microbiol.">
        <title>The Global Catalogue of Microorganisms (GCM) 10K type strain sequencing project: providing services to taxonomists for standard genome sequencing and annotation.</title>
        <authorList>
            <consortium name="The Broad Institute Genomics Platform"/>
            <consortium name="The Broad Institute Genome Sequencing Center for Infectious Disease"/>
            <person name="Wu L."/>
            <person name="Ma J."/>
        </authorList>
    </citation>
    <scope>NUCLEOTIDE SEQUENCE [LARGE SCALE GENOMIC DNA]</scope>
    <source>
        <strain evidence="4">NBRC 111980</strain>
    </source>
</reference>
<dbReference type="RefSeq" id="WP_284322918.1">
    <property type="nucleotide sequence ID" value="NZ_BSOB01000061.1"/>
</dbReference>
<dbReference type="PIRSF" id="PIRSF028408">
    <property type="entry name" value="UCP028408"/>
    <property type="match status" value="1"/>
</dbReference>